<dbReference type="InterPro" id="IPR004785">
    <property type="entry name" value="RpiB"/>
</dbReference>
<evidence type="ECO:0000256" key="4">
    <source>
        <dbReference type="PIRSR" id="PIRSR005384-2"/>
    </source>
</evidence>
<evidence type="ECO:0000256" key="1">
    <source>
        <dbReference type="ARBA" id="ARBA00008754"/>
    </source>
</evidence>
<reference evidence="5 6" key="1">
    <citation type="submission" date="2014-06" db="EMBL/GenBank/DDBJ databases">
        <title>Helicobacter pullorum isolates in fresh chicken meat - phenotypic and genotypic features.</title>
        <authorList>
            <person name="Borges V."/>
            <person name="Santos A."/>
            <person name="Correia C.B."/>
            <person name="Saraiva M."/>
            <person name="Menard A."/>
            <person name="Vieira L."/>
            <person name="Sampaio D.A."/>
            <person name="Gomes J.P."/>
            <person name="Oleastro M."/>
        </authorList>
    </citation>
    <scope>NUCLEOTIDE SEQUENCE [LARGE SCALE GENOMIC DNA]</scope>
    <source>
        <strain evidence="5 6">229334/12</strain>
    </source>
</reference>
<protein>
    <submittedName>
        <fullName evidence="5">Ribose 5-phosphate isomerase</fullName>
    </submittedName>
</protein>
<dbReference type="InterPro" id="IPR036569">
    <property type="entry name" value="RpiB_LacA_LacB_sf"/>
</dbReference>
<keyword evidence="2 5" id="KW-0413">Isomerase</keyword>
<dbReference type="EMBL" id="JNOC01000032">
    <property type="protein sequence ID" value="KPH55762.1"/>
    <property type="molecule type" value="Genomic_DNA"/>
</dbReference>
<dbReference type="GO" id="GO:0016861">
    <property type="term" value="F:intramolecular oxidoreductase activity, interconverting aldoses and ketoses"/>
    <property type="evidence" value="ECO:0007669"/>
    <property type="project" value="UniProtKB-ARBA"/>
</dbReference>
<accession>A0A0N1E8V7</accession>
<dbReference type="PANTHER" id="PTHR30345:SF0">
    <property type="entry name" value="DNA DAMAGE-REPAIR_TOLERATION PROTEIN DRT102"/>
    <property type="match status" value="1"/>
</dbReference>
<dbReference type="NCBIfam" id="NF004051">
    <property type="entry name" value="PRK05571.1"/>
    <property type="match status" value="1"/>
</dbReference>
<evidence type="ECO:0000313" key="6">
    <source>
        <dbReference type="Proteomes" id="UP000037997"/>
    </source>
</evidence>
<gene>
    <name evidence="5" type="ORF">HPU229334_06200</name>
</gene>
<feature type="active site" description="Proton acceptor" evidence="3">
    <location>
        <position position="65"/>
    </location>
</feature>
<evidence type="ECO:0000256" key="2">
    <source>
        <dbReference type="ARBA" id="ARBA00023235"/>
    </source>
</evidence>
<feature type="binding site" evidence="4">
    <location>
        <position position="99"/>
    </location>
    <ligand>
        <name>D-ribulose 5-phosphate</name>
        <dbReference type="ChEBI" id="CHEBI:58121"/>
    </ligand>
</feature>
<name>A0A0N1E8V7_9HELI</name>
<dbReference type="Gene3D" id="3.40.1400.10">
    <property type="entry name" value="Sugar-phosphate isomerase, RpiB/LacA/LacB"/>
    <property type="match status" value="1"/>
</dbReference>
<comment type="caution">
    <text evidence="5">The sequence shown here is derived from an EMBL/GenBank/DDBJ whole genome shotgun (WGS) entry which is preliminary data.</text>
</comment>
<dbReference type="PANTHER" id="PTHR30345">
    <property type="entry name" value="RIBOSE-5-PHOSPHATE ISOMERASE B"/>
    <property type="match status" value="1"/>
</dbReference>
<feature type="binding site" evidence="4">
    <location>
        <begin position="8"/>
        <end position="9"/>
    </location>
    <ligand>
        <name>D-ribulose 5-phosphate</name>
        <dbReference type="ChEBI" id="CHEBI:58121"/>
    </ligand>
</feature>
<feature type="binding site" evidence="4">
    <location>
        <position position="132"/>
    </location>
    <ligand>
        <name>D-ribulose 5-phosphate</name>
        <dbReference type="ChEBI" id="CHEBI:58121"/>
    </ligand>
</feature>
<feature type="binding site" evidence="4">
    <location>
        <position position="109"/>
    </location>
    <ligand>
        <name>D-ribulose 5-phosphate</name>
        <dbReference type="ChEBI" id="CHEBI:58121"/>
    </ligand>
</feature>
<dbReference type="InterPro" id="IPR003500">
    <property type="entry name" value="RpiB_LacA_LacB"/>
</dbReference>
<feature type="active site" description="Proton donor" evidence="3">
    <location>
        <position position="98"/>
    </location>
</feature>
<dbReference type="SUPFAM" id="SSF89623">
    <property type="entry name" value="Ribose/Galactose isomerase RpiB/AlsB"/>
    <property type="match status" value="1"/>
</dbReference>
<feature type="binding site" evidence="4">
    <location>
        <position position="136"/>
    </location>
    <ligand>
        <name>D-ribulose 5-phosphate</name>
        <dbReference type="ChEBI" id="CHEBI:58121"/>
    </ligand>
</feature>
<organism evidence="5 6">
    <name type="scientific">Helicobacter pullorum</name>
    <dbReference type="NCBI Taxonomy" id="35818"/>
    <lineage>
        <taxon>Bacteria</taxon>
        <taxon>Pseudomonadati</taxon>
        <taxon>Campylobacterota</taxon>
        <taxon>Epsilonproteobacteria</taxon>
        <taxon>Campylobacterales</taxon>
        <taxon>Helicobacteraceae</taxon>
        <taxon>Helicobacter</taxon>
    </lineage>
</organism>
<proteinExistence type="inferred from homology"/>
<sequence>MKIFVASDHAGFELKESVAEILKSMGHQVVNLGPYDNNRMDYPDFANLLCGEVLKEEGSLGVLVCGSGIGMSIAANRHKGIRAALCNEPYGAMMARAHNDANVLCLGARVIGIGMAEIILQSFISGKFEGGRHAIRVEKLQ</sequence>
<feature type="binding site" evidence="4">
    <location>
        <begin position="66"/>
        <end position="70"/>
    </location>
    <ligand>
        <name>D-ribulose 5-phosphate</name>
        <dbReference type="ChEBI" id="CHEBI:58121"/>
    </ligand>
</feature>
<dbReference type="Pfam" id="PF02502">
    <property type="entry name" value="LacAB_rpiB"/>
    <property type="match status" value="1"/>
</dbReference>
<dbReference type="NCBIfam" id="TIGR00689">
    <property type="entry name" value="rpiB_lacA_lacB"/>
    <property type="match status" value="1"/>
</dbReference>
<evidence type="ECO:0000313" key="5">
    <source>
        <dbReference type="EMBL" id="KPH55762.1"/>
    </source>
</evidence>
<dbReference type="NCBIfam" id="TIGR01120">
    <property type="entry name" value="rpiB"/>
    <property type="match status" value="1"/>
</dbReference>
<dbReference type="RefSeq" id="WP_054197970.1">
    <property type="nucleotide sequence ID" value="NZ_JNOC01000032.1"/>
</dbReference>
<dbReference type="AlphaFoldDB" id="A0A0N1E8V7"/>
<dbReference type="STRING" id="35818.HPU229336_01585"/>
<dbReference type="GO" id="GO:0005975">
    <property type="term" value="P:carbohydrate metabolic process"/>
    <property type="evidence" value="ECO:0007669"/>
    <property type="project" value="InterPro"/>
</dbReference>
<dbReference type="PIRSF" id="PIRSF005384">
    <property type="entry name" value="RpiB_LacA_B"/>
    <property type="match status" value="1"/>
</dbReference>
<evidence type="ECO:0000256" key="3">
    <source>
        <dbReference type="PIRSR" id="PIRSR005384-1"/>
    </source>
</evidence>
<comment type="similarity">
    <text evidence="1">Belongs to the LacAB/RpiB family.</text>
</comment>
<dbReference type="Proteomes" id="UP000037997">
    <property type="component" value="Unassembled WGS sequence"/>
</dbReference>
<dbReference type="PATRIC" id="fig|35818.11.peg.1225"/>